<feature type="repeat" description="TPR" evidence="1">
    <location>
        <begin position="821"/>
        <end position="854"/>
    </location>
</feature>
<dbReference type="OrthoDB" id="674604at2759"/>
<keyword evidence="1" id="KW-0802">TPR repeat</keyword>
<dbReference type="PRINTS" id="PR00381">
    <property type="entry name" value="KINESINLIGHT"/>
</dbReference>
<accession>V9DFB5</accession>
<dbReference type="GeneID" id="19980851"/>
<dbReference type="Gene3D" id="3.40.50.300">
    <property type="entry name" value="P-loop containing nucleotide triphosphate hydrolases"/>
    <property type="match status" value="1"/>
</dbReference>
<organism evidence="4 5">
    <name type="scientific">Cladophialophora carrionii CBS 160.54</name>
    <dbReference type="NCBI Taxonomy" id="1279043"/>
    <lineage>
        <taxon>Eukaryota</taxon>
        <taxon>Fungi</taxon>
        <taxon>Dikarya</taxon>
        <taxon>Ascomycota</taxon>
        <taxon>Pezizomycotina</taxon>
        <taxon>Eurotiomycetes</taxon>
        <taxon>Chaetothyriomycetidae</taxon>
        <taxon>Chaetothyriales</taxon>
        <taxon>Herpotrichiellaceae</taxon>
        <taxon>Cladophialophora</taxon>
    </lineage>
</organism>
<evidence type="ECO:0000256" key="1">
    <source>
        <dbReference type="PROSITE-ProRule" id="PRU00339"/>
    </source>
</evidence>
<dbReference type="GO" id="GO:0043531">
    <property type="term" value="F:ADP binding"/>
    <property type="evidence" value="ECO:0007669"/>
    <property type="project" value="InterPro"/>
</dbReference>
<proteinExistence type="predicted"/>
<dbReference type="PANTHER" id="PTHR10622:SF10">
    <property type="entry name" value="HET DOMAIN-CONTAINING PROTEIN"/>
    <property type="match status" value="1"/>
</dbReference>
<dbReference type="HOGENOM" id="CLU_000288_125_4_1"/>
<dbReference type="EMBL" id="KB822703">
    <property type="protein sequence ID" value="ETI25584.1"/>
    <property type="molecule type" value="Genomic_DNA"/>
</dbReference>
<dbReference type="Gene3D" id="1.25.40.10">
    <property type="entry name" value="Tetratricopeptide repeat domain"/>
    <property type="match status" value="2"/>
</dbReference>
<dbReference type="RefSeq" id="XP_008724929.1">
    <property type="nucleotide sequence ID" value="XM_008726707.1"/>
</dbReference>
<feature type="domain" description="NB-ARC" evidence="2">
    <location>
        <begin position="285"/>
        <end position="432"/>
    </location>
</feature>
<dbReference type="InterPro" id="IPR019734">
    <property type="entry name" value="TPR_rpt"/>
</dbReference>
<gene>
    <name evidence="4" type="ORF">G647_02358</name>
</gene>
<dbReference type="PANTHER" id="PTHR10622">
    <property type="entry name" value="HET DOMAIN-CONTAINING PROTEIN"/>
    <property type="match status" value="1"/>
</dbReference>
<dbReference type="SUPFAM" id="SSF48452">
    <property type="entry name" value="TPR-like"/>
    <property type="match status" value="3"/>
</dbReference>
<evidence type="ECO:0000313" key="4">
    <source>
        <dbReference type="EMBL" id="ETI25584.1"/>
    </source>
</evidence>
<dbReference type="VEuPathDB" id="FungiDB:G647_02358"/>
<name>V9DFB5_9EURO</name>
<dbReference type="Proteomes" id="UP000030678">
    <property type="component" value="Unassembled WGS sequence"/>
</dbReference>
<dbReference type="SUPFAM" id="SSF52540">
    <property type="entry name" value="P-loop containing nucleoside triphosphate hydrolases"/>
    <property type="match status" value="1"/>
</dbReference>
<sequence length="1012" mass="115606">MRLLKFSSDGELSFTSYLIEDIPRYAILSHTWGAEDDEVTFNDLKDGSGKSKLGYKKIQFCGEQARRDSLQYFWVDTCCIDKANHTELSEAIVSMFSWYRDAEKCYAYLSDVSVGSDNSSESEWTQDSAFKESRWFTRGWTLQELLAPKSVEFFSRERELLGDRNTLEQEIHEVTKIPIAALRGSPLTDFSVDERMRWAEKRITKRKEDKAYCLLGIFGVFMPLLYGEKDHAYIRLKDQIDGYREGSIHIPLPRNMNFVGRDQIVQDIHTAITSRQVQGFDCIRCAVYGMGGIGKTQTILEYAYRYRKVFSSVFWVKAHSYESAVKSYCTIAQKIGLVRRPSWGAWSPENQDVGTAAVFAVKERLTSREYSNWLLLLDGWDDLDDERMESLIPHAGSGVVLITSRREDLARAGCSFNLPLMEEATSLSLLSKSSLTDYGDCNPEELKAAKEIVRVLGNLPLAIDQAGAHMHARKMQAAKYLSRLTENAETLDWKPPTNTWAYHNTVLSSWDLTFKEFEKSHPDVFAMFQVCGFLAGENISEDLLTSGFKSAGMDALAQVVEDGMGNLFSFSLAKREAGDGFSIHTIVQTCVRQRLSKLQRQTYLDSAILLVAGAARELSSQRQLDWLTYRQLLAHVNSCQRHLDDALQRTTCVVPAKEFFILGRVCDQFGQPDQAIRWFKQGLNTTTHVSTQSNFECRDGILTVMLNKGQLHEALAGFQTLYAEAITQLGVQHELTNKIANSIGIIHKNMGSLEQALAWYETSLSQVREKFGERDQRTLATWNNIAVIYKEQKEYGMALDLLQDVLGKKEAALGEEHPSTLETLMNLGNLYRHCERYDEALRFLHRALRGREKQLGKDNPKTLEVKGNIASVYFKSGRLEEAIKLHEETYHGYKQVYGAMHHAVLTLADWLGGSYCRKGLYVASLKWYEEALCGRRRLLGEGNTKTLETVTNMAEVFEFQGRFYRAMIWYKWALDGFRRGSGLNNYRAQLLEHRLRALLRQWHQRAREVRSR</sequence>
<dbReference type="NCBIfam" id="NF040586">
    <property type="entry name" value="FxSxx_TPR"/>
    <property type="match status" value="1"/>
</dbReference>
<dbReference type="InterPro" id="IPR027417">
    <property type="entry name" value="P-loop_NTPase"/>
</dbReference>
<dbReference type="PROSITE" id="PS50005">
    <property type="entry name" value="TPR"/>
    <property type="match status" value="1"/>
</dbReference>
<reference evidence="4 5" key="1">
    <citation type="submission" date="2013-03" db="EMBL/GenBank/DDBJ databases">
        <title>The Genome Sequence of Cladophialophora carrionii CBS 160.54.</title>
        <authorList>
            <consortium name="The Broad Institute Genomics Platform"/>
            <person name="Cuomo C."/>
            <person name="de Hoog S."/>
            <person name="Gorbushina A."/>
            <person name="Walker B."/>
            <person name="Young S.K."/>
            <person name="Zeng Q."/>
            <person name="Gargeya S."/>
            <person name="Fitzgerald M."/>
            <person name="Haas B."/>
            <person name="Abouelleil A."/>
            <person name="Allen A.W."/>
            <person name="Alvarado L."/>
            <person name="Arachchi H.M."/>
            <person name="Berlin A.M."/>
            <person name="Chapman S.B."/>
            <person name="Gainer-Dewar J."/>
            <person name="Goldberg J."/>
            <person name="Griggs A."/>
            <person name="Gujja S."/>
            <person name="Hansen M."/>
            <person name="Howarth C."/>
            <person name="Imamovic A."/>
            <person name="Ireland A."/>
            <person name="Larimer J."/>
            <person name="McCowan C."/>
            <person name="Murphy C."/>
            <person name="Pearson M."/>
            <person name="Poon T.W."/>
            <person name="Priest M."/>
            <person name="Roberts A."/>
            <person name="Saif S."/>
            <person name="Shea T."/>
            <person name="Sisk P."/>
            <person name="Sykes S."/>
            <person name="Wortman J."/>
            <person name="Nusbaum C."/>
            <person name="Birren B."/>
        </authorList>
    </citation>
    <scope>NUCLEOTIDE SEQUENCE [LARGE SCALE GENOMIC DNA]</scope>
    <source>
        <strain evidence="4 5">CBS 160.54</strain>
    </source>
</reference>
<dbReference type="Pfam" id="PF13424">
    <property type="entry name" value="TPR_12"/>
    <property type="match status" value="3"/>
</dbReference>
<dbReference type="InterPro" id="IPR002182">
    <property type="entry name" value="NB-ARC"/>
</dbReference>
<dbReference type="AlphaFoldDB" id="V9DFB5"/>
<feature type="domain" description="Heterokaryon incompatibility" evidence="3">
    <location>
        <begin position="25"/>
        <end position="112"/>
    </location>
</feature>
<evidence type="ECO:0000259" key="2">
    <source>
        <dbReference type="Pfam" id="PF00931"/>
    </source>
</evidence>
<dbReference type="Pfam" id="PF00931">
    <property type="entry name" value="NB-ARC"/>
    <property type="match status" value="1"/>
</dbReference>
<dbReference type="Pfam" id="PF06985">
    <property type="entry name" value="HET"/>
    <property type="match status" value="1"/>
</dbReference>
<evidence type="ECO:0000259" key="3">
    <source>
        <dbReference type="Pfam" id="PF06985"/>
    </source>
</evidence>
<dbReference type="InterPro" id="IPR010730">
    <property type="entry name" value="HET"/>
</dbReference>
<dbReference type="SMART" id="SM00028">
    <property type="entry name" value="TPR"/>
    <property type="match status" value="5"/>
</dbReference>
<protein>
    <submittedName>
        <fullName evidence="4">Uncharacterized protein</fullName>
    </submittedName>
</protein>
<dbReference type="InterPro" id="IPR011990">
    <property type="entry name" value="TPR-like_helical_dom_sf"/>
</dbReference>
<evidence type="ECO:0000313" key="5">
    <source>
        <dbReference type="Proteomes" id="UP000030678"/>
    </source>
</evidence>